<evidence type="ECO:0000256" key="3">
    <source>
        <dbReference type="ARBA" id="ARBA00022692"/>
    </source>
</evidence>
<feature type="chain" id="PRO_5043563408" description="Leucine-rich repeat-containing N-terminal plant-type domain-containing protein" evidence="9">
    <location>
        <begin position="32"/>
        <end position="367"/>
    </location>
</feature>
<evidence type="ECO:0000313" key="11">
    <source>
        <dbReference type="EMBL" id="KAG8381253.1"/>
    </source>
</evidence>
<evidence type="ECO:0000256" key="8">
    <source>
        <dbReference type="ARBA" id="ARBA00023180"/>
    </source>
</evidence>
<dbReference type="SUPFAM" id="SSF52058">
    <property type="entry name" value="L domain-like"/>
    <property type="match status" value="1"/>
</dbReference>
<comment type="subcellular location">
    <subcellularLocation>
        <location evidence="1">Membrane</location>
        <topology evidence="1">Single-pass type I membrane protein</topology>
    </subcellularLocation>
</comment>
<name>A0AAV6XFS3_9LAMI</name>
<evidence type="ECO:0000256" key="5">
    <source>
        <dbReference type="ARBA" id="ARBA00022737"/>
    </source>
</evidence>
<evidence type="ECO:0000256" key="7">
    <source>
        <dbReference type="ARBA" id="ARBA00023136"/>
    </source>
</evidence>
<protein>
    <recommendedName>
        <fullName evidence="10">Leucine-rich repeat-containing N-terminal plant-type domain-containing protein</fullName>
    </recommendedName>
</protein>
<dbReference type="Gene3D" id="3.80.10.10">
    <property type="entry name" value="Ribonuclease Inhibitor"/>
    <property type="match status" value="2"/>
</dbReference>
<dbReference type="Pfam" id="PF08263">
    <property type="entry name" value="LRRNT_2"/>
    <property type="match status" value="1"/>
</dbReference>
<keyword evidence="12" id="KW-1185">Reference proteome</keyword>
<dbReference type="InterPro" id="IPR046956">
    <property type="entry name" value="RLP23-like"/>
</dbReference>
<evidence type="ECO:0000256" key="9">
    <source>
        <dbReference type="SAM" id="SignalP"/>
    </source>
</evidence>
<keyword evidence="5" id="KW-0677">Repeat</keyword>
<dbReference type="AlphaFoldDB" id="A0AAV6XFS3"/>
<keyword evidence="7" id="KW-0472">Membrane</keyword>
<sequence length="367" mass="41756">MIRKMITRMKLFQLLPLFLVLFFEHSPVAESGNTIRCIEKERQALLKLKNELINTNARLSSWGDEETKTDCCKWRGIHCHNRTNHVTRLDLRGPSESTYDPNPPLRGNLSNLLYLDLHDDYDCYSESLDWVSNLRLLEYLDLTIPSYLLPKINGSSSLAILDIPWNWYLTSPLTLISWFSNFSSRHKDINLNGDSMPGPIPNVFENMIFLQHLDLSGTDLEGGIPKYFGNMSSLMYLDLSANYLTGEFFELTKNLSGLIETINCGSIQDDYLQLPYLCVLDLSSNRIMGPVPDLSVSSSLKELLLEDNMFSGNLTESIGGLSKLEVLWIGSNFLEGIITEVHMLNLYQLRILDLSTNLFLTVKVNPD</sequence>
<dbReference type="EMBL" id="WHWC01000006">
    <property type="protein sequence ID" value="KAG8381253.1"/>
    <property type="molecule type" value="Genomic_DNA"/>
</dbReference>
<evidence type="ECO:0000256" key="6">
    <source>
        <dbReference type="ARBA" id="ARBA00022989"/>
    </source>
</evidence>
<dbReference type="InterPro" id="IPR001611">
    <property type="entry name" value="Leu-rich_rpt"/>
</dbReference>
<dbReference type="GO" id="GO:0016020">
    <property type="term" value="C:membrane"/>
    <property type="evidence" value="ECO:0007669"/>
    <property type="project" value="UniProtKB-SubCell"/>
</dbReference>
<keyword evidence="6" id="KW-1133">Transmembrane helix</keyword>
<proteinExistence type="predicted"/>
<feature type="signal peptide" evidence="9">
    <location>
        <begin position="1"/>
        <end position="31"/>
    </location>
</feature>
<gene>
    <name evidence="11" type="ORF">BUALT_Bualt06G0103300</name>
</gene>
<dbReference type="Pfam" id="PF00560">
    <property type="entry name" value="LRR_1"/>
    <property type="match status" value="1"/>
</dbReference>
<dbReference type="PANTHER" id="PTHR48063:SF101">
    <property type="entry name" value="LRR RECEPTOR-LIKE SERINE_THREONINE-PROTEIN KINASE FLS2"/>
    <property type="match status" value="1"/>
</dbReference>
<evidence type="ECO:0000256" key="1">
    <source>
        <dbReference type="ARBA" id="ARBA00004479"/>
    </source>
</evidence>
<evidence type="ECO:0000256" key="2">
    <source>
        <dbReference type="ARBA" id="ARBA00022614"/>
    </source>
</evidence>
<dbReference type="InterPro" id="IPR013210">
    <property type="entry name" value="LRR_N_plant-typ"/>
</dbReference>
<organism evidence="11 12">
    <name type="scientific">Buddleja alternifolia</name>
    <dbReference type="NCBI Taxonomy" id="168488"/>
    <lineage>
        <taxon>Eukaryota</taxon>
        <taxon>Viridiplantae</taxon>
        <taxon>Streptophyta</taxon>
        <taxon>Embryophyta</taxon>
        <taxon>Tracheophyta</taxon>
        <taxon>Spermatophyta</taxon>
        <taxon>Magnoliopsida</taxon>
        <taxon>eudicotyledons</taxon>
        <taxon>Gunneridae</taxon>
        <taxon>Pentapetalae</taxon>
        <taxon>asterids</taxon>
        <taxon>lamiids</taxon>
        <taxon>Lamiales</taxon>
        <taxon>Scrophulariaceae</taxon>
        <taxon>Buddlejeae</taxon>
        <taxon>Buddleja</taxon>
    </lineage>
</organism>
<reference evidence="11" key="1">
    <citation type="submission" date="2019-10" db="EMBL/GenBank/DDBJ databases">
        <authorList>
            <person name="Zhang R."/>
            <person name="Pan Y."/>
            <person name="Wang J."/>
            <person name="Ma R."/>
            <person name="Yu S."/>
        </authorList>
    </citation>
    <scope>NUCLEOTIDE SEQUENCE</scope>
    <source>
        <strain evidence="11">LA-IB0</strain>
        <tissue evidence="11">Leaf</tissue>
    </source>
</reference>
<keyword evidence="4 9" id="KW-0732">Signal</keyword>
<keyword evidence="2" id="KW-0433">Leucine-rich repeat</keyword>
<feature type="domain" description="Leucine-rich repeat-containing N-terminal plant-type" evidence="10">
    <location>
        <begin position="40"/>
        <end position="79"/>
    </location>
</feature>
<dbReference type="PANTHER" id="PTHR48063">
    <property type="entry name" value="LRR RECEPTOR-LIKE KINASE"/>
    <property type="match status" value="1"/>
</dbReference>
<evidence type="ECO:0000256" key="4">
    <source>
        <dbReference type="ARBA" id="ARBA00022729"/>
    </source>
</evidence>
<evidence type="ECO:0000259" key="10">
    <source>
        <dbReference type="Pfam" id="PF08263"/>
    </source>
</evidence>
<keyword evidence="3" id="KW-0812">Transmembrane</keyword>
<keyword evidence="8" id="KW-0325">Glycoprotein</keyword>
<comment type="caution">
    <text evidence="11">The sequence shown here is derived from an EMBL/GenBank/DDBJ whole genome shotgun (WGS) entry which is preliminary data.</text>
</comment>
<accession>A0AAV6XFS3</accession>
<dbReference type="InterPro" id="IPR032675">
    <property type="entry name" value="LRR_dom_sf"/>
</dbReference>
<dbReference type="Proteomes" id="UP000826271">
    <property type="component" value="Unassembled WGS sequence"/>
</dbReference>
<evidence type="ECO:0000313" key="12">
    <source>
        <dbReference type="Proteomes" id="UP000826271"/>
    </source>
</evidence>